<proteinExistence type="predicted"/>
<dbReference type="Proteomes" id="UP001066276">
    <property type="component" value="Chromosome 8"/>
</dbReference>
<organism evidence="2 3">
    <name type="scientific">Pleurodeles waltl</name>
    <name type="common">Iberian ribbed newt</name>
    <dbReference type="NCBI Taxonomy" id="8319"/>
    <lineage>
        <taxon>Eukaryota</taxon>
        <taxon>Metazoa</taxon>
        <taxon>Chordata</taxon>
        <taxon>Craniata</taxon>
        <taxon>Vertebrata</taxon>
        <taxon>Euteleostomi</taxon>
        <taxon>Amphibia</taxon>
        <taxon>Batrachia</taxon>
        <taxon>Caudata</taxon>
        <taxon>Salamandroidea</taxon>
        <taxon>Salamandridae</taxon>
        <taxon>Pleurodelinae</taxon>
        <taxon>Pleurodeles</taxon>
    </lineage>
</organism>
<dbReference type="AlphaFoldDB" id="A0AAV7P059"/>
<reference evidence="2" key="1">
    <citation type="journal article" date="2022" name="bioRxiv">
        <title>Sequencing and chromosome-scale assembly of the giantPleurodeles waltlgenome.</title>
        <authorList>
            <person name="Brown T."/>
            <person name="Elewa A."/>
            <person name="Iarovenko S."/>
            <person name="Subramanian E."/>
            <person name="Araus A.J."/>
            <person name="Petzold A."/>
            <person name="Susuki M."/>
            <person name="Suzuki K.-i.T."/>
            <person name="Hayashi T."/>
            <person name="Toyoda A."/>
            <person name="Oliveira C."/>
            <person name="Osipova E."/>
            <person name="Leigh N.D."/>
            <person name="Simon A."/>
            <person name="Yun M.H."/>
        </authorList>
    </citation>
    <scope>NUCLEOTIDE SEQUENCE</scope>
    <source>
        <strain evidence="2">20211129_DDA</strain>
        <tissue evidence="2">Liver</tissue>
    </source>
</reference>
<sequence length="127" mass="14378">MQGTPEDAAEDRAAPTLRHESRAASAPDFSIKYTTASALICIASFLSSRKRQRCHTGARDLPEQFPLPELFSDLAAAALMMHFWEAVITRPSIQRPHYSTEGRRCPFRCFYGLLFIAAIRMHCNEYL</sequence>
<protein>
    <submittedName>
        <fullName evidence="2">Uncharacterized protein</fullName>
    </submittedName>
</protein>
<dbReference type="EMBL" id="JANPWB010000012">
    <property type="protein sequence ID" value="KAJ1120033.1"/>
    <property type="molecule type" value="Genomic_DNA"/>
</dbReference>
<evidence type="ECO:0000313" key="3">
    <source>
        <dbReference type="Proteomes" id="UP001066276"/>
    </source>
</evidence>
<name>A0AAV7P059_PLEWA</name>
<accession>A0AAV7P059</accession>
<feature type="region of interest" description="Disordered" evidence="1">
    <location>
        <begin position="1"/>
        <end position="25"/>
    </location>
</feature>
<evidence type="ECO:0000256" key="1">
    <source>
        <dbReference type="SAM" id="MobiDB-lite"/>
    </source>
</evidence>
<comment type="caution">
    <text evidence="2">The sequence shown here is derived from an EMBL/GenBank/DDBJ whole genome shotgun (WGS) entry which is preliminary data.</text>
</comment>
<keyword evidence="3" id="KW-1185">Reference proteome</keyword>
<feature type="compositionally biased region" description="Basic and acidic residues" evidence="1">
    <location>
        <begin position="10"/>
        <end position="22"/>
    </location>
</feature>
<evidence type="ECO:0000313" key="2">
    <source>
        <dbReference type="EMBL" id="KAJ1120033.1"/>
    </source>
</evidence>
<gene>
    <name evidence="2" type="ORF">NDU88_008216</name>
</gene>